<dbReference type="SUPFAM" id="SSF53448">
    <property type="entry name" value="Nucleotide-diphospho-sugar transferases"/>
    <property type="match status" value="1"/>
</dbReference>
<dbReference type="GO" id="GO:0005886">
    <property type="term" value="C:plasma membrane"/>
    <property type="evidence" value="ECO:0007669"/>
    <property type="project" value="TreeGrafter"/>
</dbReference>
<feature type="transmembrane region" description="Helical" evidence="2">
    <location>
        <begin position="270"/>
        <end position="296"/>
    </location>
</feature>
<organism evidence="4 5">
    <name type="scientific">Collinsella aerofaciens</name>
    <dbReference type="NCBI Taxonomy" id="74426"/>
    <lineage>
        <taxon>Bacteria</taxon>
        <taxon>Bacillati</taxon>
        <taxon>Actinomycetota</taxon>
        <taxon>Coriobacteriia</taxon>
        <taxon>Coriobacteriales</taxon>
        <taxon>Coriobacteriaceae</taxon>
        <taxon>Collinsella</taxon>
    </lineage>
</organism>
<evidence type="ECO:0000256" key="1">
    <source>
        <dbReference type="ARBA" id="ARBA00006739"/>
    </source>
</evidence>
<dbReference type="PANTHER" id="PTHR48090">
    <property type="entry name" value="UNDECAPRENYL-PHOSPHATE 4-DEOXY-4-FORMAMIDO-L-ARABINOSE TRANSFERASE-RELATED"/>
    <property type="match status" value="1"/>
</dbReference>
<dbReference type="InterPro" id="IPR029044">
    <property type="entry name" value="Nucleotide-diphossugar_trans"/>
</dbReference>
<evidence type="ECO:0000313" key="5">
    <source>
        <dbReference type="Proteomes" id="UP000225608"/>
    </source>
</evidence>
<keyword evidence="4" id="KW-0808">Transferase</keyword>
<gene>
    <name evidence="4" type="ORF">CSV91_03700</name>
</gene>
<reference evidence="4 5" key="1">
    <citation type="submission" date="2017-10" db="EMBL/GenBank/DDBJ databases">
        <title>Complete genome sequence of Collinsella aerofaciens isolated from the gut of a healthy adult Indian.</title>
        <authorList>
            <person name="Bag S."/>
            <person name="Ghosh T.S."/>
            <person name="Das B."/>
        </authorList>
    </citation>
    <scope>NUCLEOTIDE SEQUENCE [LARGE SCALE GENOMIC DNA]</scope>
    <source>
        <strain evidence="5">indica</strain>
    </source>
</reference>
<dbReference type="GO" id="GO:0016740">
    <property type="term" value="F:transferase activity"/>
    <property type="evidence" value="ECO:0007669"/>
    <property type="project" value="UniProtKB-KW"/>
</dbReference>
<feature type="transmembrane region" description="Helical" evidence="2">
    <location>
        <begin position="214"/>
        <end position="230"/>
    </location>
</feature>
<accession>A0A2D1TWN9</accession>
<feature type="transmembrane region" description="Helical" evidence="2">
    <location>
        <begin position="237"/>
        <end position="258"/>
    </location>
</feature>
<feature type="domain" description="Glycosyltransferase 2-like" evidence="3">
    <location>
        <begin position="5"/>
        <end position="174"/>
    </location>
</feature>
<sequence>MPLISIVVPCYNEQESLPIFLKELDDVVRIMTQQDPGISFEAVLIDDGSADKTLAVMKAEAAAAHPYAIRWHSFSRNFGKEAALLAGLQHAKGDYVATMDADMQDPPSLLPQMYEILQTEDYDNVATRRTTREGEPPIRSFCARMFYKIINRISKADIVDGARDFRLMKRPMVNAIISMGEYNRFSKGIYGWVGFKTKWLPYVNVNRVAGETKWSFWSLLLYSIDGIVAFSTAPLSLAALTGIVFCLIAILGFIVILVKTLVWGDPVGGWPSLACLITLFGGMQLLCLGIIGEYLAKAYLETKRRPIYIIRESNEESDDTAQ</sequence>
<dbReference type="AlphaFoldDB" id="A0A2D1TWN9"/>
<evidence type="ECO:0000313" key="4">
    <source>
        <dbReference type="EMBL" id="ATP53714.1"/>
    </source>
</evidence>
<protein>
    <submittedName>
        <fullName evidence="4">Glycosyltransferase</fullName>
    </submittedName>
</protein>
<evidence type="ECO:0000259" key="3">
    <source>
        <dbReference type="Pfam" id="PF00535"/>
    </source>
</evidence>
<dbReference type="InterPro" id="IPR001173">
    <property type="entry name" value="Glyco_trans_2-like"/>
</dbReference>
<dbReference type="InterPro" id="IPR050256">
    <property type="entry name" value="Glycosyltransferase_2"/>
</dbReference>
<dbReference type="Pfam" id="PF00535">
    <property type="entry name" value="Glycos_transf_2"/>
    <property type="match status" value="1"/>
</dbReference>
<keyword evidence="2" id="KW-1133">Transmembrane helix</keyword>
<dbReference type="CDD" id="cd04187">
    <property type="entry name" value="DPM1_like_bac"/>
    <property type="match status" value="1"/>
</dbReference>
<proteinExistence type="inferred from homology"/>
<dbReference type="RefSeq" id="WP_099431843.1">
    <property type="nucleotide sequence ID" value="NZ_CP024160.1"/>
</dbReference>
<evidence type="ECO:0000256" key="2">
    <source>
        <dbReference type="SAM" id="Phobius"/>
    </source>
</evidence>
<keyword evidence="2" id="KW-0472">Membrane</keyword>
<comment type="similarity">
    <text evidence="1">Belongs to the glycosyltransferase 2 family.</text>
</comment>
<keyword evidence="2" id="KW-0812">Transmembrane</keyword>
<dbReference type="PANTHER" id="PTHR48090:SF8">
    <property type="entry name" value="GLYCOSYLTRANSFERASE CSBB-RELATED"/>
    <property type="match status" value="1"/>
</dbReference>
<dbReference type="Proteomes" id="UP000225608">
    <property type="component" value="Chromosome"/>
</dbReference>
<name>A0A2D1TWN9_9ACTN</name>
<dbReference type="EMBL" id="CP024160">
    <property type="protein sequence ID" value="ATP53714.1"/>
    <property type="molecule type" value="Genomic_DNA"/>
</dbReference>
<dbReference type="KEGG" id="caer:CSV91_03700"/>
<dbReference type="Gene3D" id="3.90.550.10">
    <property type="entry name" value="Spore Coat Polysaccharide Biosynthesis Protein SpsA, Chain A"/>
    <property type="match status" value="1"/>
</dbReference>